<dbReference type="EMBL" id="LT607752">
    <property type="protein sequence ID" value="SCG74272.1"/>
    <property type="molecule type" value="Genomic_DNA"/>
</dbReference>
<evidence type="ECO:0000313" key="2">
    <source>
        <dbReference type="EMBL" id="SCG74272.1"/>
    </source>
</evidence>
<dbReference type="InterPro" id="IPR016169">
    <property type="entry name" value="FAD-bd_PCMH_sub2"/>
</dbReference>
<dbReference type="Proteomes" id="UP000198226">
    <property type="component" value="Chromosome I"/>
</dbReference>
<evidence type="ECO:0000313" key="3">
    <source>
        <dbReference type="Proteomes" id="UP000198226"/>
    </source>
</evidence>
<keyword evidence="3" id="KW-1185">Reference proteome</keyword>
<dbReference type="GO" id="GO:0050660">
    <property type="term" value="F:flavin adenine dinucleotide binding"/>
    <property type="evidence" value="ECO:0007669"/>
    <property type="project" value="InterPro"/>
</dbReference>
<sequence length="111" mass="11605">MVTSTGDRTTVGPVTIRPGDPRYLELTTAANGRFRCRPRQVRVVGSTAQVVEAVQDAVRGGMRVVARSGGHCLEDFVDLLRPGCAVSGGAGGPGRRPWPPRTPIASAGRPG</sequence>
<feature type="region of interest" description="Disordered" evidence="1">
    <location>
        <begin position="86"/>
        <end position="111"/>
    </location>
</feature>
<dbReference type="Gene3D" id="3.30.465.10">
    <property type="match status" value="1"/>
</dbReference>
<name>A0A1C5JUM2_9ACTN</name>
<dbReference type="InterPro" id="IPR036318">
    <property type="entry name" value="FAD-bd_PCMH-like_sf"/>
</dbReference>
<dbReference type="SUPFAM" id="SSF56176">
    <property type="entry name" value="FAD-binding/transporter-associated domain-like"/>
    <property type="match status" value="1"/>
</dbReference>
<gene>
    <name evidence="2" type="ORF">GA0070623_3872</name>
</gene>
<accession>A0A1C5JUM2</accession>
<proteinExistence type="predicted"/>
<protein>
    <recommendedName>
        <fullName evidence="4">FAD binding domain-containing protein</fullName>
    </recommendedName>
</protein>
<dbReference type="AlphaFoldDB" id="A0A1C5JUM2"/>
<evidence type="ECO:0000256" key="1">
    <source>
        <dbReference type="SAM" id="MobiDB-lite"/>
    </source>
</evidence>
<evidence type="ECO:0008006" key="4">
    <source>
        <dbReference type="Google" id="ProtNLM"/>
    </source>
</evidence>
<organism evidence="2 3">
    <name type="scientific">Micromonospora rifamycinica</name>
    <dbReference type="NCBI Taxonomy" id="291594"/>
    <lineage>
        <taxon>Bacteria</taxon>
        <taxon>Bacillati</taxon>
        <taxon>Actinomycetota</taxon>
        <taxon>Actinomycetes</taxon>
        <taxon>Micromonosporales</taxon>
        <taxon>Micromonosporaceae</taxon>
        <taxon>Micromonospora</taxon>
    </lineage>
</organism>
<reference evidence="3" key="1">
    <citation type="submission" date="2016-06" db="EMBL/GenBank/DDBJ databases">
        <authorList>
            <person name="Varghese N."/>
            <person name="Submissions Spin"/>
        </authorList>
    </citation>
    <scope>NUCLEOTIDE SEQUENCE [LARGE SCALE GENOMIC DNA]</scope>
    <source>
        <strain evidence="3">DSM 44983</strain>
    </source>
</reference>